<gene>
    <name evidence="3" type="primary">5578639</name>
</gene>
<name>A0A903UW46_AEDAE</name>
<evidence type="ECO:0000256" key="1">
    <source>
        <dbReference type="SAM" id="SignalP"/>
    </source>
</evidence>
<dbReference type="OrthoDB" id="6376010at2759"/>
<feature type="signal peptide" evidence="1">
    <location>
        <begin position="1"/>
        <end position="15"/>
    </location>
</feature>
<sequence>MRLVIVLSVAVVALAAPEGYHYDPPAVSSTLYFPSVPSYVPEVEDCVEPEAHGQVQFHQELPSFSHVQPPTHVYQAPVKATIIQPLKTQVTYENQQVQSYQQQQESSGSWKAQQQQSWDWAGKGSLSASQSSGSSVFGSGSQAQSSYYVQPQRAIEEVYKHVYVHVPPEDKEEYEAPRVIQPVSHKQKHYKIIFIKAPSPPAPKSVVVPPQPSSEEKTIVYVLHQKPEHQQEVIVQKPEPAKQNKPEVYFIKYKNRKEEQKQVKYVAPVVASTSSAKSSVKIVDTGSSGYSSGSSGTGYSYVSSTSAPVSYSSASSKNTGASYSYVSSTPAPAVEYSSLGNIGTGYSYVSSTSAPAVEYVESSGASGSNDYKYSSVGSTGSSYSSFTNGAGAGYESYVDLGNSGYSSFSSGASLGVINVGSGLDYQFVPSTTVAPVVKVTSPVASYVSSTPHSVVSSTIGSVGDISVKNPGLSGYSSRTSGSHGQVSTTTIAPVKKTCRRCASTTSSSLKVQDAYVSNVY</sequence>
<accession>A0A903UW46</accession>
<protein>
    <recommendedName>
        <fullName evidence="2">DUF243 domain-containing protein</fullName>
    </recommendedName>
</protein>
<proteinExistence type="predicted"/>
<feature type="chain" id="PRO_5037686619" description="DUF243 domain-containing protein" evidence="1">
    <location>
        <begin position="16"/>
        <end position="520"/>
    </location>
</feature>
<dbReference type="GO" id="GO:0040003">
    <property type="term" value="P:chitin-based cuticle development"/>
    <property type="evidence" value="ECO:0007669"/>
    <property type="project" value="TreeGrafter"/>
</dbReference>
<dbReference type="PANTHER" id="PTHR31927">
    <property type="entry name" value="FI07246P-RELATED-RELATED"/>
    <property type="match status" value="1"/>
</dbReference>
<organism evidence="3 4">
    <name type="scientific">Aedes aegypti</name>
    <name type="common">Yellowfever mosquito</name>
    <name type="synonym">Culex aegypti</name>
    <dbReference type="NCBI Taxonomy" id="7159"/>
    <lineage>
        <taxon>Eukaryota</taxon>
        <taxon>Metazoa</taxon>
        <taxon>Ecdysozoa</taxon>
        <taxon>Arthropoda</taxon>
        <taxon>Hexapoda</taxon>
        <taxon>Insecta</taxon>
        <taxon>Pterygota</taxon>
        <taxon>Neoptera</taxon>
        <taxon>Endopterygota</taxon>
        <taxon>Diptera</taxon>
        <taxon>Nematocera</taxon>
        <taxon>Culicoidea</taxon>
        <taxon>Culicidae</taxon>
        <taxon>Culicinae</taxon>
        <taxon>Aedini</taxon>
        <taxon>Aedes</taxon>
        <taxon>Stegomyia</taxon>
    </lineage>
</organism>
<evidence type="ECO:0000259" key="2">
    <source>
        <dbReference type="SMART" id="SM00690"/>
    </source>
</evidence>
<reference evidence="3 4" key="1">
    <citation type="submission" date="2017-06" db="EMBL/GenBank/DDBJ databases">
        <title>Aedes aegypti genome working group (AGWG) sequencing and assembly.</title>
        <authorList>
            <consortium name="Aedes aegypti Genome Working Group (AGWG)"/>
            <person name="Matthews B.J."/>
        </authorList>
    </citation>
    <scope>NUCLEOTIDE SEQUENCE [LARGE SCALE GENOMIC DNA]</scope>
    <source>
        <strain evidence="3 4">LVP_AGWG</strain>
    </source>
</reference>
<keyword evidence="4" id="KW-1185">Reference proteome</keyword>
<keyword evidence="1" id="KW-0732">Signal</keyword>
<dbReference type="SMART" id="SM00690">
    <property type="entry name" value="DM5"/>
    <property type="match status" value="1"/>
</dbReference>
<feature type="domain" description="DUF243" evidence="2">
    <location>
        <begin position="156"/>
        <end position="256"/>
    </location>
</feature>
<dbReference type="PANTHER" id="PTHR31927:SF13">
    <property type="entry name" value="TWEEDLEBETA"/>
    <property type="match status" value="1"/>
</dbReference>
<evidence type="ECO:0000313" key="4">
    <source>
        <dbReference type="Proteomes" id="UP000008820"/>
    </source>
</evidence>
<dbReference type="EnsemblMetazoa" id="AAEL013792-RB">
    <property type="protein sequence ID" value="AAEL013792-PB"/>
    <property type="gene ID" value="AAEL013792"/>
</dbReference>
<evidence type="ECO:0000313" key="3">
    <source>
        <dbReference type="EnsemblMetazoa" id="AAEL013792-PB"/>
    </source>
</evidence>
<dbReference type="AlphaFoldDB" id="A0A903UW46"/>
<dbReference type="GO" id="GO:0062129">
    <property type="term" value="C:chitin-based extracellular matrix"/>
    <property type="evidence" value="ECO:0007669"/>
    <property type="project" value="TreeGrafter"/>
</dbReference>
<dbReference type="Pfam" id="PF03103">
    <property type="entry name" value="DUF243"/>
    <property type="match status" value="1"/>
</dbReference>
<dbReference type="GO" id="GO:0008010">
    <property type="term" value="F:structural constituent of chitin-based larval cuticle"/>
    <property type="evidence" value="ECO:0007669"/>
    <property type="project" value="TreeGrafter"/>
</dbReference>
<reference evidence="3" key="2">
    <citation type="submission" date="2022-10" db="UniProtKB">
        <authorList>
            <consortium name="EnsemblMetazoa"/>
        </authorList>
    </citation>
    <scope>IDENTIFICATION</scope>
    <source>
        <strain evidence="3">LVP_AGWG</strain>
    </source>
</reference>
<dbReference type="InterPro" id="IPR004145">
    <property type="entry name" value="DUF243"/>
</dbReference>
<dbReference type="Proteomes" id="UP000008820">
    <property type="component" value="Chromosome 3"/>
</dbReference>